<dbReference type="KEGG" id="mli:MULP_00099"/>
<sequence>MLSEVDPRSSCRKTGPGVWRFSGPGFYHRHLGFDQGVVLGIATTMLRDGAATGVGNPQHGLSGTTDVIKVQTTSEARFLRRLPTVRWSFWSSLRPRDSTIAWPTSIVTSSGNSRSMHSRRCHSGCFDGGWLACISNTWARKRLYYFQPLRRLTYIFDWACVDNAEIKPGGTPRAARLQRISRALRPRTLTGRLSADPYI</sequence>
<dbReference type="Proteomes" id="UP000011157">
    <property type="component" value="Chromosome"/>
</dbReference>
<protein>
    <submittedName>
        <fullName evidence="1">Uncharacterized protein</fullName>
    </submittedName>
</protein>
<dbReference type="EMBL" id="CP003899">
    <property type="protein sequence ID" value="AGC60234.1"/>
    <property type="molecule type" value="Genomic_DNA"/>
</dbReference>
<proteinExistence type="predicted"/>
<reference evidence="1 2" key="1">
    <citation type="journal article" date="2013" name="J. Bacteriol.">
        <title>Complete Genome Sequence of the Frog Pathogen Mycobacterium ulcerans Ecovar Liflandii.</title>
        <authorList>
            <person name="Tobias N.J."/>
            <person name="Doig K.D."/>
            <person name="Medema M.H."/>
            <person name="Chen H."/>
            <person name="Haring V."/>
            <person name="Moore R."/>
            <person name="Seemann T."/>
            <person name="Stinear T.P."/>
        </authorList>
    </citation>
    <scope>NUCLEOTIDE SEQUENCE [LARGE SCALE GENOMIC DNA]</scope>
    <source>
        <strain evidence="1 2">128FXT</strain>
    </source>
</reference>
<gene>
    <name evidence="1" type="ordered locus">MULP_00099</name>
</gene>
<organism evidence="1 2">
    <name type="scientific">Mycobacterium liflandii (strain 128FXT)</name>
    <dbReference type="NCBI Taxonomy" id="459424"/>
    <lineage>
        <taxon>Bacteria</taxon>
        <taxon>Bacillati</taxon>
        <taxon>Actinomycetota</taxon>
        <taxon>Actinomycetes</taxon>
        <taxon>Mycobacteriales</taxon>
        <taxon>Mycobacteriaceae</taxon>
        <taxon>Mycobacterium</taxon>
        <taxon>Mycobacterium ulcerans group</taxon>
    </lineage>
</organism>
<accession>L7V477</accession>
<name>L7V477_MYCL1</name>
<evidence type="ECO:0000313" key="1">
    <source>
        <dbReference type="EMBL" id="AGC60234.1"/>
    </source>
</evidence>
<evidence type="ECO:0000313" key="2">
    <source>
        <dbReference type="Proteomes" id="UP000011157"/>
    </source>
</evidence>
<dbReference type="HOGENOM" id="CLU_1370879_0_0_11"/>
<keyword evidence="2" id="KW-1185">Reference proteome</keyword>
<dbReference type="PATRIC" id="fig|459424.11.peg.103"/>
<dbReference type="AlphaFoldDB" id="L7V477"/>